<dbReference type="Proteomes" id="UP001054945">
    <property type="component" value="Unassembled WGS sequence"/>
</dbReference>
<proteinExistence type="predicted"/>
<protein>
    <submittedName>
        <fullName evidence="1">Uncharacterized protein</fullName>
    </submittedName>
</protein>
<dbReference type="EMBL" id="BPLR01001472">
    <property type="protein sequence ID" value="GIZ02555.1"/>
    <property type="molecule type" value="Genomic_DNA"/>
</dbReference>
<name>A0AAV4Y7V6_CAEEX</name>
<sequence length="158" mass="18302">MNLVVQYYAIFSIAILEKCYHVFSLSSKTFSFTKLLCLTLINALYHYTKLGTVLLCINSFHHFSKLKLEDISQHYLLRKEDGLHHVHRGLICILILGTSLSISVQEPFFIICHYIVLKRSIPVPGEQGSANFQSIIQVWFRKFRRKALVKCFDSITCM</sequence>
<gene>
    <name evidence="1" type="ORF">CEXT_85581</name>
</gene>
<organism evidence="1 2">
    <name type="scientific">Caerostris extrusa</name>
    <name type="common">Bark spider</name>
    <name type="synonym">Caerostris bankana</name>
    <dbReference type="NCBI Taxonomy" id="172846"/>
    <lineage>
        <taxon>Eukaryota</taxon>
        <taxon>Metazoa</taxon>
        <taxon>Ecdysozoa</taxon>
        <taxon>Arthropoda</taxon>
        <taxon>Chelicerata</taxon>
        <taxon>Arachnida</taxon>
        <taxon>Araneae</taxon>
        <taxon>Araneomorphae</taxon>
        <taxon>Entelegynae</taxon>
        <taxon>Araneoidea</taxon>
        <taxon>Araneidae</taxon>
        <taxon>Caerostris</taxon>
    </lineage>
</organism>
<accession>A0AAV4Y7V6</accession>
<reference evidence="1 2" key="1">
    <citation type="submission" date="2021-06" db="EMBL/GenBank/DDBJ databases">
        <title>Caerostris extrusa draft genome.</title>
        <authorList>
            <person name="Kono N."/>
            <person name="Arakawa K."/>
        </authorList>
    </citation>
    <scope>NUCLEOTIDE SEQUENCE [LARGE SCALE GENOMIC DNA]</scope>
</reference>
<evidence type="ECO:0000313" key="1">
    <source>
        <dbReference type="EMBL" id="GIZ02555.1"/>
    </source>
</evidence>
<dbReference type="AlphaFoldDB" id="A0AAV4Y7V6"/>
<keyword evidence="2" id="KW-1185">Reference proteome</keyword>
<evidence type="ECO:0000313" key="2">
    <source>
        <dbReference type="Proteomes" id="UP001054945"/>
    </source>
</evidence>
<comment type="caution">
    <text evidence="1">The sequence shown here is derived from an EMBL/GenBank/DDBJ whole genome shotgun (WGS) entry which is preliminary data.</text>
</comment>